<proteinExistence type="inferred from homology"/>
<dbReference type="Gene3D" id="1.20.58.390">
    <property type="entry name" value="Neurotransmitter-gated ion-channel transmembrane domain"/>
    <property type="match status" value="1"/>
</dbReference>
<reference evidence="14" key="1">
    <citation type="submission" date="2022-11" db="UniProtKB">
        <authorList>
            <consortium name="WormBaseParasite"/>
        </authorList>
    </citation>
    <scope>IDENTIFICATION</scope>
</reference>
<feature type="transmembrane region" description="Helical" evidence="11">
    <location>
        <begin position="355"/>
        <end position="374"/>
    </location>
</feature>
<evidence type="ECO:0000313" key="13">
    <source>
        <dbReference type="Proteomes" id="UP000887566"/>
    </source>
</evidence>
<dbReference type="InterPro" id="IPR006028">
    <property type="entry name" value="GABAA/Glycine_rcpt"/>
</dbReference>
<keyword evidence="4" id="KW-1003">Cell membrane</keyword>
<dbReference type="PRINTS" id="PR00253">
    <property type="entry name" value="GABAARECEPTR"/>
</dbReference>
<dbReference type="SUPFAM" id="SSF63712">
    <property type="entry name" value="Nicotinic receptor ligand binding domain-like"/>
    <property type="match status" value="1"/>
</dbReference>
<evidence type="ECO:0000256" key="7">
    <source>
        <dbReference type="ARBA" id="ARBA00022989"/>
    </source>
</evidence>
<dbReference type="GO" id="GO:0005886">
    <property type="term" value="C:plasma membrane"/>
    <property type="evidence" value="ECO:0007669"/>
    <property type="project" value="UniProtKB-SubCell"/>
</dbReference>
<organism evidence="13 14">
    <name type="scientific">Plectus sambesii</name>
    <dbReference type="NCBI Taxonomy" id="2011161"/>
    <lineage>
        <taxon>Eukaryota</taxon>
        <taxon>Metazoa</taxon>
        <taxon>Ecdysozoa</taxon>
        <taxon>Nematoda</taxon>
        <taxon>Chromadorea</taxon>
        <taxon>Plectida</taxon>
        <taxon>Plectina</taxon>
        <taxon>Plectoidea</taxon>
        <taxon>Plectidae</taxon>
        <taxon>Plectus</taxon>
    </lineage>
</organism>
<evidence type="ECO:0000259" key="12">
    <source>
        <dbReference type="Pfam" id="PF02931"/>
    </source>
</evidence>
<feature type="domain" description="Neurotransmitter-gated ion-channel ligand-binding" evidence="12">
    <location>
        <begin position="89"/>
        <end position="289"/>
    </location>
</feature>
<keyword evidence="8 11" id="KW-0406">Ion transport</keyword>
<evidence type="ECO:0000256" key="9">
    <source>
        <dbReference type="ARBA" id="ARBA00023136"/>
    </source>
</evidence>
<evidence type="ECO:0000256" key="3">
    <source>
        <dbReference type="ARBA" id="ARBA00022448"/>
    </source>
</evidence>
<dbReference type="GO" id="GO:0005230">
    <property type="term" value="F:extracellular ligand-gated monoatomic ion channel activity"/>
    <property type="evidence" value="ECO:0007669"/>
    <property type="project" value="InterPro"/>
</dbReference>
<evidence type="ECO:0000256" key="11">
    <source>
        <dbReference type="RuleBase" id="RU000687"/>
    </source>
</evidence>
<name>A0A914XGA1_9BILA</name>
<keyword evidence="9 11" id="KW-0472">Membrane</keyword>
<comment type="subcellular location">
    <subcellularLocation>
        <location evidence="2">Cell membrane</location>
    </subcellularLocation>
    <subcellularLocation>
        <location evidence="1">Membrane</location>
        <topology evidence="1">Multi-pass membrane protein</topology>
    </subcellularLocation>
</comment>
<evidence type="ECO:0000256" key="6">
    <source>
        <dbReference type="ARBA" id="ARBA00022729"/>
    </source>
</evidence>
<evidence type="ECO:0000256" key="1">
    <source>
        <dbReference type="ARBA" id="ARBA00004141"/>
    </source>
</evidence>
<dbReference type="Proteomes" id="UP000887566">
    <property type="component" value="Unplaced"/>
</dbReference>
<dbReference type="InterPro" id="IPR038050">
    <property type="entry name" value="Neuro_actylchol_rec"/>
</dbReference>
<dbReference type="PROSITE" id="PS00236">
    <property type="entry name" value="NEUROTR_ION_CHANNEL"/>
    <property type="match status" value="1"/>
</dbReference>
<feature type="transmembrane region" description="Helical" evidence="11">
    <location>
        <begin position="421"/>
        <end position="441"/>
    </location>
</feature>
<dbReference type="WBParaSite" id="PSAMB.scaffold798size41182.g8841.t1">
    <property type="protein sequence ID" value="PSAMB.scaffold798size41182.g8841.t1"/>
    <property type="gene ID" value="PSAMB.scaffold798size41182.g8841"/>
</dbReference>
<evidence type="ECO:0000256" key="5">
    <source>
        <dbReference type="ARBA" id="ARBA00022692"/>
    </source>
</evidence>
<keyword evidence="3 11" id="KW-0813">Transport</keyword>
<keyword evidence="13" id="KW-1185">Reference proteome</keyword>
<dbReference type="InterPro" id="IPR006201">
    <property type="entry name" value="Neur_channel"/>
</dbReference>
<dbReference type="PRINTS" id="PR00252">
    <property type="entry name" value="NRIONCHANNEL"/>
</dbReference>
<dbReference type="AlphaFoldDB" id="A0A914XGA1"/>
<keyword evidence="6" id="KW-0732">Signal</keyword>
<dbReference type="InterPro" id="IPR036719">
    <property type="entry name" value="Neuro-gated_channel_TM_sf"/>
</dbReference>
<dbReference type="PANTHER" id="PTHR18945">
    <property type="entry name" value="NEUROTRANSMITTER GATED ION CHANNEL"/>
    <property type="match status" value="1"/>
</dbReference>
<evidence type="ECO:0000256" key="10">
    <source>
        <dbReference type="ARBA" id="ARBA00023303"/>
    </source>
</evidence>
<dbReference type="SUPFAM" id="SSF90112">
    <property type="entry name" value="Neurotransmitter-gated ion-channel transmembrane pore"/>
    <property type="match status" value="1"/>
</dbReference>
<sequence>MLSLLLSRPAAAAKVKCFQCTNRNQQCYESFSCEGDYCVSQYSVRNNELYYTKYCENAAPDGIPVKLGCKGSAEKAQETCYCNDKHFYVLKTYDKLFSPEQKPLKAGVTVWIEDMAELNDKNNLQMRAYVTVQWLDERLAFYNLNPCRENISIPDPTIIWTPDFGFIDNENEIALALQLLPAINSFVSVSEFGQLRLHQRVAVRAPCIFDLHRYPFDEVRCKLTFASFRMNNEKVILNWKDSGLMVDVKEDRLDGLKIVNISASKNIVKYPAEAGSWTELSINFKLKRNIGFVIWHSYVPAMLCVFVAGVTFFLGQKSTIARVILAGISLVALIFLVKSTSIYSAGAVYLRTFDYYLIVCTLLVCCALIEVVIVNNSCTPGANYEVQKSSDGFEQLVSYSSPGNNADFCNRHCGMLDMSMGCIYILCFVGWNVFYFIFFAMS</sequence>
<evidence type="ECO:0000256" key="2">
    <source>
        <dbReference type="ARBA" id="ARBA00004236"/>
    </source>
</evidence>
<evidence type="ECO:0000313" key="14">
    <source>
        <dbReference type="WBParaSite" id="PSAMB.scaffold798size41182.g8841.t1"/>
    </source>
</evidence>
<dbReference type="InterPro" id="IPR018000">
    <property type="entry name" value="Neurotransmitter_ion_chnl_CS"/>
</dbReference>
<feature type="transmembrane region" description="Helical" evidence="11">
    <location>
        <begin position="292"/>
        <end position="314"/>
    </location>
</feature>
<keyword evidence="10 11" id="KW-0407">Ion channel</keyword>
<evidence type="ECO:0000256" key="8">
    <source>
        <dbReference type="ARBA" id="ARBA00023065"/>
    </source>
</evidence>
<protein>
    <submittedName>
        <fullName evidence="14">Neurotransmitter-gated ion-channel ligand-binding domain-containing protein</fullName>
    </submittedName>
</protein>
<dbReference type="InterPro" id="IPR036734">
    <property type="entry name" value="Neur_chan_lig-bd_sf"/>
</dbReference>
<dbReference type="GO" id="GO:0004888">
    <property type="term" value="F:transmembrane signaling receptor activity"/>
    <property type="evidence" value="ECO:0007669"/>
    <property type="project" value="InterPro"/>
</dbReference>
<dbReference type="Pfam" id="PF02931">
    <property type="entry name" value="Neur_chan_LBD"/>
    <property type="match status" value="1"/>
</dbReference>
<accession>A0A914XGA1</accession>
<keyword evidence="5 11" id="KW-0812">Transmembrane</keyword>
<dbReference type="Gene3D" id="2.70.170.10">
    <property type="entry name" value="Neurotransmitter-gated ion-channel ligand-binding domain"/>
    <property type="match status" value="1"/>
</dbReference>
<keyword evidence="7 11" id="KW-1133">Transmembrane helix</keyword>
<dbReference type="InterPro" id="IPR006202">
    <property type="entry name" value="Neur_chan_lig-bd"/>
</dbReference>
<feature type="transmembrane region" description="Helical" evidence="11">
    <location>
        <begin position="323"/>
        <end position="343"/>
    </location>
</feature>
<comment type="similarity">
    <text evidence="11">Belongs to the ligand-gated ion channel (TC 1.A.9) family.</text>
</comment>
<evidence type="ECO:0000256" key="4">
    <source>
        <dbReference type="ARBA" id="ARBA00022475"/>
    </source>
</evidence>